<evidence type="ECO:0000256" key="1">
    <source>
        <dbReference type="SAM" id="MobiDB-lite"/>
    </source>
</evidence>
<feature type="non-terminal residue" evidence="3">
    <location>
        <position position="1"/>
    </location>
</feature>
<feature type="compositionally biased region" description="Gly residues" evidence="1">
    <location>
        <begin position="294"/>
        <end position="303"/>
    </location>
</feature>
<evidence type="ECO:0000313" key="4">
    <source>
        <dbReference type="Proteomes" id="UP000284842"/>
    </source>
</evidence>
<feature type="compositionally biased region" description="Polar residues" evidence="1">
    <location>
        <begin position="271"/>
        <end position="289"/>
    </location>
</feature>
<keyword evidence="2" id="KW-1133">Transmembrane helix</keyword>
<evidence type="ECO:0000313" key="3">
    <source>
        <dbReference type="EMBL" id="PPQ81063.1"/>
    </source>
</evidence>
<feature type="transmembrane region" description="Helical" evidence="2">
    <location>
        <begin position="83"/>
        <end position="102"/>
    </location>
</feature>
<keyword evidence="4" id="KW-1185">Reference proteome</keyword>
<keyword evidence="2" id="KW-0472">Membrane</keyword>
<feature type="transmembrane region" description="Helical" evidence="2">
    <location>
        <begin position="43"/>
        <end position="63"/>
    </location>
</feature>
<organism evidence="3 4">
    <name type="scientific">Panaeolus cyanescens</name>
    <dbReference type="NCBI Taxonomy" id="181874"/>
    <lineage>
        <taxon>Eukaryota</taxon>
        <taxon>Fungi</taxon>
        <taxon>Dikarya</taxon>
        <taxon>Basidiomycota</taxon>
        <taxon>Agaricomycotina</taxon>
        <taxon>Agaricomycetes</taxon>
        <taxon>Agaricomycetidae</taxon>
        <taxon>Agaricales</taxon>
        <taxon>Agaricineae</taxon>
        <taxon>Galeropsidaceae</taxon>
        <taxon>Panaeolus</taxon>
    </lineage>
</organism>
<gene>
    <name evidence="3" type="ORF">CVT24_008676</name>
</gene>
<dbReference type="AlphaFoldDB" id="A0A409WRB9"/>
<dbReference type="EMBL" id="NHTK01005312">
    <property type="protein sequence ID" value="PPQ81063.1"/>
    <property type="molecule type" value="Genomic_DNA"/>
</dbReference>
<feature type="transmembrane region" description="Helical" evidence="2">
    <location>
        <begin position="13"/>
        <end position="31"/>
    </location>
</feature>
<dbReference type="OrthoDB" id="3038990at2759"/>
<dbReference type="STRING" id="181874.A0A409WRB9"/>
<feature type="region of interest" description="Disordered" evidence="1">
    <location>
        <begin position="268"/>
        <end position="311"/>
    </location>
</feature>
<reference evidence="3 4" key="1">
    <citation type="journal article" date="2018" name="Evol. Lett.">
        <title>Horizontal gene cluster transfer increased hallucinogenic mushroom diversity.</title>
        <authorList>
            <person name="Reynolds H.T."/>
            <person name="Vijayakumar V."/>
            <person name="Gluck-Thaler E."/>
            <person name="Korotkin H.B."/>
            <person name="Matheny P.B."/>
            <person name="Slot J.C."/>
        </authorList>
    </citation>
    <scope>NUCLEOTIDE SEQUENCE [LARGE SCALE GENOMIC DNA]</scope>
    <source>
        <strain evidence="3 4">2629</strain>
    </source>
</reference>
<dbReference type="InParanoid" id="A0A409WRB9"/>
<keyword evidence="2" id="KW-0812">Transmembrane</keyword>
<name>A0A409WRB9_9AGAR</name>
<proteinExistence type="predicted"/>
<sequence length="311" mass="33891">ANITDDCANFAKVVASFYPIAVTAASLLIFFRLKAVFSDSPRIITFFGFIWLCLVASTIAYPFGPTGMHIGPTRYCSVEAPRFGVAPIMISLVYDTLTLFAVSWKLMMNTHVEADIKAGVIRMWTGDYLSAFSKALLQDTQLYYIVTLPFNVVSAVLFCAEFVPPTLRVMTLVPTNVVINIMACRVFRDTKFSFVPNAPGSTSLPLDTVTHGTTAISRYNLELMSEEYTLQRTSTLPITFKPPSIVSTSTTRSGNVPITRALRGLGAVRSPRSTPEPVSTVRFTPNVERSSGVDGPGGQAGGERTGEDAMR</sequence>
<comment type="caution">
    <text evidence="3">The sequence shown here is derived from an EMBL/GenBank/DDBJ whole genome shotgun (WGS) entry which is preliminary data.</text>
</comment>
<evidence type="ECO:0000256" key="2">
    <source>
        <dbReference type="SAM" id="Phobius"/>
    </source>
</evidence>
<accession>A0A409WRB9</accession>
<dbReference type="Proteomes" id="UP000284842">
    <property type="component" value="Unassembled WGS sequence"/>
</dbReference>
<protein>
    <submittedName>
        <fullName evidence="3">Uncharacterized protein</fullName>
    </submittedName>
</protein>
<feature type="transmembrane region" description="Helical" evidence="2">
    <location>
        <begin position="142"/>
        <end position="163"/>
    </location>
</feature>